<dbReference type="AlphaFoldDB" id="A0A7W6JU53"/>
<organism evidence="2 3">
    <name type="scientific">Sphingomonas kyeonggiensis</name>
    <dbReference type="NCBI Taxonomy" id="1268553"/>
    <lineage>
        <taxon>Bacteria</taxon>
        <taxon>Pseudomonadati</taxon>
        <taxon>Pseudomonadota</taxon>
        <taxon>Alphaproteobacteria</taxon>
        <taxon>Sphingomonadales</taxon>
        <taxon>Sphingomonadaceae</taxon>
        <taxon>Sphingomonas</taxon>
    </lineage>
</organism>
<keyword evidence="1" id="KW-0472">Membrane</keyword>
<feature type="transmembrane region" description="Helical" evidence="1">
    <location>
        <begin position="61"/>
        <end position="78"/>
    </location>
</feature>
<evidence type="ECO:0000313" key="2">
    <source>
        <dbReference type="EMBL" id="MBB4099521.1"/>
    </source>
</evidence>
<comment type="caution">
    <text evidence="2">The sequence shown here is derived from an EMBL/GenBank/DDBJ whole genome shotgun (WGS) entry which is preliminary data.</text>
</comment>
<keyword evidence="1" id="KW-0812">Transmembrane</keyword>
<dbReference type="EMBL" id="JACIEH010000003">
    <property type="protein sequence ID" value="MBB4099521.1"/>
    <property type="molecule type" value="Genomic_DNA"/>
</dbReference>
<evidence type="ECO:0000313" key="3">
    <source>
        <dbReference type="Proteomes" id="UP000557392"/>
    </source>
</evidence>
<proteinExistence type="predicted"/>
<protein>
    <submittedName>
        <fullName evidence="2">Uncharacterized protein</fullName>
    </submittedName>
</protein>
<evidence type="ECO:0000256" key="1">
    <source>
        <dbReference type="SAM" id="Phobius"/>
    </source>
</evidence>
<keyword evidence="1" id="KW-1133">Transmembrane helix</keyword>
<dbReference type="Proteomes" id="UP000557392">
    <property type="component" value="Unassembled WGS sequence"/>
</dbReference>
<gene>
    <name evidence="2" type="ORF">GGR46_003093</name>
</gene>
<keyword evidence="3" id="KW-1185">Reference proteome</keyword>
<accession>A0A7W6JU53</accession>
<name>A0A7W6JU53_9SPHN</name>
<dbReference type="RefSeq" id="WP_183998916.1">
    <property type="nucleotide sequence ID" value="NZ_JACIEH010000003.1"/>
</dbReference>
<sequence length="176" mass="20150">MIQPAQAKPEFLLAHYQQLFDRNEKAQQTRWQFIQLSLAALAAFYAAILGDKLIPDGPAKMLVGILPIWLSFLGRAHAMSQRNGMIERGEVMRSIERKFGAVGWQLNRRMKRERAIKSYIEEHPGANRESAEANVRHISDGQYGVSRLYWKIAIGVTAAIEVYFFLVWVFPNIFKG</sequence>
<feature type="transmembrane region" description="Helical" evidence="1">
    <location>
        <begin position="148"/>
        <end position="170"/>
    </location>
</feature>
<reference evidence="2 3" key="1">
    <citation type="submission" date="2020-08" db="EMBL/GenBank/DDBJ databases">
        <title>Genomic Encyclopedia of Type Strains, Phase IV (KMG-IV): sequencing the most valuable type-strain genomes for metagenomic binning, comparative biology and taxonomic classification.</title>
        <authorList>
            <person name="Goeker M."/>
        </authorList>
    </citation>
    <scope>NUCLEOTIDE SEQUENCE [LARGE SCALE GENOMIC DNA]</scope>
    <source>
        <strain evidence="2 3">DSM 101806</strain>
    </source>
</reference>
<feature type="transmembrane region" description="Helical" evidence="1">
    <location>
        <begin position="31"/>
        <end position="49"/>
    </location>
</feature>